<reference evidence="1 2" key="1">
    <citation type="submission" date="2019-08" db="EMBL/GenBank/DDBJ databases">
        <authorList>
            <person name="Ye J."/>
        </authorList>
    </citation>
    <scope>NUCLEOTIDE SEQUENCE [LARGE SCALE GENOMIC DNA]</scope>
    <source>
        <strain evidence="1 2">TK008</strain>
    </source>
</reference>
<proteinExistence type="predicted"/>
<dbReference type="PROSITE" id="PS51257">
    <property type="entry name" value="PROKAR_LIPOPROTEIN"/>
    <property type="match status" value="1"/>
</dbReference>
<dbReference type="AlphaFoldDB" id="A0A5C6RR11"/>
<name>A0A5C6RR11_9RHOB</name>
<dbReference type="Proteomes" id="UP000321562">
    <property type="component" value="Unassembled WGS sequence"/>
</dbReference>
<organism evidence="1 2">
    <name type="scientific">Paracoccus aurantiacus</name>
    <dbReference type="NCBI Taxonomy" id="2599412"/>
    <lineage>
        <taxon>Bacteria</taxon>
        <taxon>Pseudomonadati</taxon>
        <taxon>Pseudomonadota</taxon>
        <taxon>Alphaproteobacteria</taxon>
        <taxon>Rhodobacterales</taxon>
        <taxon>Paracoccaceae</taxon>
        <taxon>Paracoccus</taxon>
    </lineage>
</organism>
<gene>
    <name evidence="1" type="ORF">FQV27_17875</name>
</gene>
<keyword evidence="2" id="KW-1185">Reference proteome</keyword>
<dbReference type="RefSeq" id="WP_186827377.1">
    <property type="nucleotide sequence ID" value="NZ_VOPL01000013.1"/>
</dbReference>
<sequence>MQRSIILLPFIFASCARATEPEMAERSRIFDYRGQEITVSWTPRTSDLVIIPGEGEATLTHPADMALDTAEVQSLMSQATGCNVRKDVIGFRKSGDKDTITLPVDC</sequence>
<evidence type="ECO:0000313" key="1">
    <source>
        <dbReference type="EMBL" id="TXB64419.1"/>
    </source>
</evidence>
<evidence type="ECO:0000313" key="2">
    <source>
        <dbReference type="Proteomes" id="UP000321562"/>
    </source>
</evidence>
<accession>A0A5C6RR11</accession>
<comment type="caution">
    <text evidence="1">The sequence shown here is derived from an EMBL/GenBank/DDBJ whole genome shotgun (WGS) entry which is preliminary data.</text>
</comment>
<dbReference type="EMBL" id="VOPL01000013">
    <property type="protein sequence ID" value="TXB64419.1"/>
    <property type="molecule type" value="Genomic_DNA"/>
</dbReference>
<protein>
    <submittedName>
        <fullName evidence="1">Uncharacterized protein</fullName>
    </submittedName>
</protein>